<accession>A0A089NQL5</accession>
<protein>
    <submittedName>
        <fullName evidence="2">Protein of unassigned function</fullName>
    </submittedName>
</protein>
<dbReference type="AlphaFoldDB" id="A0A089NQL5"/>
<gene>
    <name evidence="2" type="ORF">MOC_2461</name>
</gene>
<proteinExistence type="predicted"/>
<feature type="compositionally biased region" description="Basic and acidic residues" evidence="1">
    <location>
        <begin position="27"/>
        <end position="38"/>
    </location>
</feature>
<name>A0A089NQL5_9HYPH</name>
<dbReference type="HOGENOM" id="CLU_3330041_0_0_5"/>
<reference evidence="2 3" key="1">
    <citation type="journal article" date="2014" name="PLoS ONE">
        <title>Genome Information of Methylobacterium oryzae, a Plant-Probiotic Methylotroph in the Phyllosphere.</title>
        <authorList>
            <person name="Kwak M.J."/>
            <person name="Jeong H."/>
            <person name="Madhaiyan M."/>
            <person name="Lee Y."/>
            <person name="Sa T.M."/>
            <person name="Oh T.K."/>
            <person name="Kim J.F."/>
        </authorList>
    </citation>
    <scope>NUCLEOTIDE SEQUENCE [LARGE SCALE GENOMIC DNA]</scope>
    <source>
        <strain evidence="2 3">CBMB20</strain>
    </source>
</reference>
<evidence type="ECO:0000313" key="3">
    <source>
        <dbReference type="Proteomes" id="UP000029492"/>
    </source>
</evidence>
<dbReference type="Proteomes" id="UP000029492">
    <property type="component" value="Chromosome"/>
</dbReference>
<organism evidence="2 3">
    <name type="scientific">Methylobacterium oryzae CBMB20</name>
    <dbReference type="NCBI Taxonomy" id="693986"/>
    <lineage>
        <taxon>Bacteria</taxon>
        <taxon>Pseudomonadati</taxon>
        <taxon>Pseudomonadota</taxon>
        <taxon>Alphaproteobacteria</taxon>
        <taxon>Hyphomicrobiales</taxon>
        <taxon>Methylobacteriaceae</taxon>
        <taxon>Methylobacterium</taxon>
    </lineage>
</organism>
<dbReference type="EMBL" id="CP003811">
    <property type="protein sequence ID" value="AIQ90216.1"/>
    <property type="molecule type" value="Genomic_DNA"/>
</dbReference>
<dbReference type="KEGG" id="mor:MOC_2461"/>
<evidence type="ECO:0000313" key="2">
    <source>
        <dbReference type="EMBL" id="AIQ90216.1"/>
    </source>
</evidence>
<evidence type="ECO:0000256" key="1">
    <source>
        <dbReference type="SAM" id="MobiDB-lite"/>
    </source>
</evidence>
<keyword evidence="3" id="KW-1185">Reference proteome</keyword>
<feature type="region of interest" description="Disordered" evidence="1">
    <location>
        <begin position="1"/>
        <end position="38"/>
    </location>
</feature>
<sequence length="38" mass="4389">MTDPIRALRGRTLSERTRRRPAPPAPRDGRQPAADRRH</sequence>